<name>A0A7R9B0U5_TIMSH</name>
<evidence type="ECO:0000256" key="1">
    <source>
        <dbReference type="SAM" id="MobiDB-lite"/>
    </source>
</evidence>
<organism evidence="3">
    <name type="scientific">Timema shepardi</name>
    <name type="common">Walking stick</name>
    <dbReference type="NCBI Taxonomy" id="629360"/>
    <lineage>
        <taxon>Eukaryota</taxon>
        <taxon>Metazoa</taxon>
        <taxon>Ecdysozoa</taxon>
        <taxon>Arthropoda</taxon>
        <taxon>Hexapoda</taxon>
        <taxon>Insecta</taxon>
        <taxon>Pterygota</taxon>
        <taxon>Neoptera</taxon>
        <taxon>Polyneoptera</taxon>
        <taxon>Phasmatodea</taxon>
        <taxon>Timematodea</taxon>
        <taxon>Timematoidea</taxon>
        <taxon>Timematidae</taxon>
        <taxon>Timema</taxon>
    </lineage>
</organism>
<dbReference type="EMBL" id="OC003751">
    <property type="protein sequence ID" value="CAD7263663.1"/>
    <property type="molecule type" value="Genomic_DNA"/>
</dbReference>
<accession>A0A7R9B0U5</accession>
<dbReference type="PROSITE" id="PS51140">
    <property type="entry name" value="CUE"/>
    <property type="match status" value="1"/>
</dbReference>
<evidence type="ECO:0000313" key="3">
    <source>
        <dbReference type="EMBL" id="CAD7263663.1"/>
    </source>
</evidence>
<feature type="compositionally biased region" description="Basic residues" evidence="1">
    <location>
        <begin position="1"/>
        <end position="18"/>
    </location>
</feature>
<feature type="region of interest" description="Disordered" evidence="1">
    <location>
        <begin position="105"/>
        <end position="137"/>
    </location>
</feature>
<evidence type="ECO:0000259" key="2">
    <source>
        <dbReference type="PROSITE" id="PS51140"/>
    </source>
</evidence>
<dbReference type="GO" id="GO:0043130">
    <property type="term" value="F:ubiquitin binding"/>
    <property type="evidence" value="ECO:0007669"/>
    <property type="project" value="InterPro"/>
</dbReference>
<gene>
    <name evidence="3" type="ORF">TSIB3V08_LOCUS7735</name>
</gene>
<dbReference type="AlphaFoldDB" id="A0A7R9B0U5"/>
<feature type="domain" description="CUE" evidence="2">
    <location>
        <begin position="24"/>
        <end position="68"/>
    </location>
</feature>
<dbReference type="CDD" id="cd14279">
    <property type="entry name" value="CUE"/>
    <property type="match status" value="1"/>
</dbReference>
<feature type="region of interest" description="Disordered" evidence="1">
    <location>
        <begin position="1"/>
        <end position="25"/>
    </location>
</feature>
<dbReference type="Gene3D" id="1.10.8.10">
    <property type="entry name" value="DNA helicase RuvA subunit, C-terminal domain"/>
    <property type="match status" value="1"/>
</dbReference>
<reference evidence="3" key="1">
    <citation type="submission" date="2020-11" db="EMBL/GenBank/DDBJ databases">
        <authorList>
            <person name="Tran Van P."/>
        </authorList>
    </citation>
    <scope>NUCLEOTIDE SEQUENCE</scope>
</reference>
<proteinExistence type="predicted"/>
<sequence>MATSLKGKRPKRPDRRHRNVSEESDQQVLHTLQDMFIDVFDLDIIQNVTQNCRFNLHESIEALMSLSEDIKGQKSPAAVKTNTCHSLETLASKNKNKFNQNVSELPLKPSKGKHNISKVPGSNFPPKKINPIHPQPWRKAETTGLGAIKVAYRGMNQGEDDSDAELVIEEESEFEIVGGNIATPRNGWINSVPPLPQTPPGTRDQHLMNSVHDIYGPTITRTQQTYR</sequence>
<protein>
    <recommendedName>
        <fullName evidence="2">CUE domain-containing protein</fullName>
    </recommendedName>
</protein>
<dbReference type="InterPro" id="IPR003892">
    <property type="entry name" value="CUE"/>
</dbReference>